<evidence type="ECO:0000313" key="2">
    <source>
        <dbReference type="Proteomes" id="UP000285326"/>
    </source>
</evidence>
<name>A0A420ILZ6_9PEZI</name>
<comment type="caution">
    <text evidence="1">The sequence shown here is derived from an EMBL/GenBank/DDBJ whole genome shotgun (WGS) entry which is preliminary data.</text>
</comment>
<reference evidence="1 2" key="1">
    <citation type="journal article" date="2018" name="BMC Genomics">
        <title>Comparative genome analyses reveal sequence features reflecting distinct modes of host-adaptation between dicot and monocot powdery mildew.</title>
        <authorList>
            <person name="Wu Y."/>
            <person name="Ma X."/>
            <person name="Pan Z."/>
            <person name="Kale S.D."/>
            <person name="Song Y."/>
            <person name="King H."/>
            <person name="Zhang Q."/>
            <person name="Presley C."/>
            <person name="Deng X."/>
            <person name="Wei C.I."/>
            <person name="Xiao S."/>
        </authorList>
    </citation>
    <scope>NUCLEOTIDE SEQUENCE [LARGE SCALE GENOMIC DNA]</scope>
    <source>
        <strain evidence="1">UMSG1</strain>
    </source>
</reference>
<dbReference type="EMBL" id="MCBS01023366">
    <property type="protein sequence ID" value="RKF75495.1"/>
    <property type="molecule type" value="Genomic_DNA"/>
</dbReference>
<dbReference type="AlphaFoldDB" id="A0A420ILZ6"/>
<sequence length="38" mass="4025">MAVGENSAIAGRDLTAEGTRVVDTQMSETTITSLEEIK</sequence>
<organism evidence="1 2">
    <name type="scientific">Golovinomyces cichoracearum</name>
    <dbReference type="NCBI Taxonomy" id="62708"/>
    <lineage>
        <taxon>Eukaryota</taxon>
        <taxon>Fungi</taxon>
        <taxon>Dikarya</taxon>
        <taxon>Ascomycota</taxon>
        <taxon>Pezizomycotina</taxon>
        <taxon>Leotiomycetes</taxon>
        <taxon>Erysiphales</taxon>
        <taxon>Erysiphaceae</taxon>
        <taxon>Golovinomyces</taxon>
    </lineage>
</organism>
<proteinExistence type="predicted"/>
<protein>
    <submittedName>
        <fullName evidence="1">Uncharacterized protein</fullName>
    </submittedName>
</protein>
<dbReference type="Proteomes" id="UP000285326">
    <property type="component" value="Unassembled WGS sequence"/>
</dbReference>
<evidence type="ECO:0000313" key="1">
    <source>
        <dbReference type="EMBL" id="RKF75495.1"/>
    </source>
</evidence>
<gene>
    <name evidence="1" type="ORF">GcM1_233026</name>
</gene>
<accession>A0A420ILZ6</accession>